<feature type="domain" description="tRNA (guanine(10)-N(2))-methyltransferase TRMT11 N-terminal" evidence="23">
    <location>
        <begin position="262"/>
        <end position="429"/>
    </location>
</feature>
<comment type="cofactor">
    <cofactor evidence="14">
        <name>[2Fe-2S] cluster</name>
        <dbReference type="ChEBI" id="CHEBI:190135"/>
    </cofactor>
</comment>
<dbReference type="Pfam" id="PF01257">
    <property type="entry name" value="2Fe-2S_thioredx"/>
    <property type="match status" value="1"/>
</dbReference>
<keyword evidence="3" id="KW-0963">Cytoplasm</keyword>
<dbReference type="Gene3D" id="1.10.10.1590">
    <property type="entry name" value="NADH-quinone oxidoreductase subunit E"/>
    <property type="match status" value="1"/>
</dbReference>
<evidence type="ECO:0000256" key="4">
    <source>
        <dbReference type="ARBA" id="ARBA00022555"/>
    </source>
</evidence>
<reference evidence="25" key="1">
    <citation type="journal article" date="2008" name="Nat. Genet.">
        <title>The Pristionchus pacificus genome provides a unique perspective on nematode lifestyle and parasitism.</title>
        <authorList>
            <person name="Dieterich C."/>
            <person name="Clifton S.W."/>
            <person name="Schuster L.N."/>
            <person name="Chinwalla A."/>
            <person name="Delehaunty K."/>
            <person name="Dinkelacker I."/>
            <person name="Fulton L."/>
            <person name="Fulton R."/>
            <person name="Godfrey J."/>
            <person name="Minx P."/>
            <person name="Mitreva M."/>
            <person name="Roeseler W."/>
            <person name="Tian H."/>
            <person name="Witte H."/>
            <person name="Yang S.P."/>
            <person name="Wilson R.K."/>
            <person name="Sommer R.J."/>
        </authorList>
    </citation>
    <scope>NUCLEOTIDE SEQUENCE [LARGE SCALE GENOMIC DNA]</scope>
    <source>
        <strain evidence="25">PS312</strain>
    </source>
</reference>
<evidence type="ECO:0000313" key="24">
    <source>
        <dbReference type="EnsemblMetazoa" id="PPA00467.1"/>
    </source>
</evidence>
<dbReference type="Gene3D" id="3.40.50.150">
    <property type="entry name" value="Vaccinia Virus protein VP39"/>
    <property type="match status" value="1"/>
</dbReference>
<dbReference type="PANTHER" id="PTHR13370:SF3">
    <property type="entry name" value="TRNA (GUANINE(10)-N2)-METHYLTRANSFERASE HOMOLOG"/>
    <property type="match status" value="1"/>
</dbReference>
<keyword evidence="11 21" id="KW-0694">RNA-binding</keyword>
<evidence type="ECO:0000256" key="20">
    <source>
        <dbReference type="ARBA" id="ARBA00075308"/>
    </source>
</evidence>
<comment type="similarity">
    <text evidence="21">Belongs to the class I-like SAM-binding methyltransferase superfamily. TRM11 methyltransferase family.</text>
</comment>
<dbReference type="SUPFAM" id="SSF52833">
    <property type="entry name" value="Thioredoxin-like"/>
    <property type="match status" value="1"/>
</dbReference>
<keyword evidence="10" id="KW-0479">Metal-binding</keyword>
<dbReference type="CDD" id="cd02440">
    <property type="entry name" value="AdoMet_MTases"/>
    <property type="match status" value="1"/>
</dbReference>
<evidence type="ECO:0000256" key="21">
    <source>
        <dbReference type="PROSITE-ProRule" id="PRU00959"/>
    </source>
</evidence>
<dbReference type="PANTHER" id="PTHR13370">
    <property type="entry name" value="RNA METHYLASE-RELATED"/>
    <property type="match status" value="1"/>
</dbReference>
<dbReference type="InterPro" id="IPR042128">
    <property type="entry name" value="NuoE_dom"/>
</dbReference>
<dbReference type="Proteomes" id="UP000005239">
    <property type="component" value="Unassembled WGS sequence"/>
</dbReference>
<dbReference type="InterPro" id="IPR036249">
    <property type="entry name" value="Thioredoxin-like_sf"/>
</dbReference>
<evidence type="ECO:0000256" key="14">
    <source>
        <dbReference type="ARBA" id="ARBA00034078"/>
    </source>
</evidence>
<evidence type="ECO:0000256" key="13">
    <source>
        <dbReference type="ARBA" id="ARBA00023014"/>
    </source>
</evidence>
<dbReference type="GO" id="GO:0046872">
    <property type="term" value="F:metal ion binding"/>
    <property type="evidence" value="ECO:0007669"/>
    <property type="project" value="UniProtKB-KW"/>
</dbReference>
<dbReference type="PROSITE" id="PS00092">
    <property type="entry name" value="N6_MTASE"/>
    <property type="match status" value="1"/>
</dbReference>
<dbReference type="CDD" id="cd03064">
    <property type="entry name" value="TRX_Fd_NuoE"/>
    <property type="match status" value="1"/>
</dbReference>
<evidence type="ECO:0000256" key="19">
    <source>
        <dbReference type="ARBA" id="ARBA00067484"/>
    </source>
</evidence>
<accession>A0A2A6BG16</accession>
<dbReference type="GO" id="GO:0051537">
    <property type="term" value="F:2 iron, 2 sulfur cluster binding"/>
    <property type="evidence" value="ECO:0007669"/>
    <property type="project" value="UniProtKB-KW"/>
</dbReference>
<comment type="subunit">
    <text evidence="17">Part of the heterodimeric TRMT11-TRM112 methyltransferase complex; this complex forms an active tRNA methyltransferase, where TRMT112 acts as an activator of the catalytic subunit TRMT11.</text>
</comment>
<evidence type="ECO:0000256" key="17">
    <source>
        <dbReference type="ARBA" id="ARBA00065434"/>
    </source>
</evidence>
<proteinExistence type="inferred from homology"/>
<keyword evidence="5 21" id="KW-0489">Methyltransferase</keyword>
<gene>
    <name evidence="24" type="primary">WBGene00090021</name>
</gene>
<comment type="subcellular location">
    <subcellularLocation>
        <location evidence="1">Cytoplasm</location>
    </subcellularLocation>
</comment>
<dbReference type="EC" id="2.1.1.214" evidence="18"/>
<dbReference type="FunFam" id="1.10.10.1590:FF:000001">
    <property type="entry name" value="NADH-quinone oxidoreductase subunit E"/>
    <property type="match status" value="1"/>
</dbReference>
<evidence type="ECO:0000256" key="10">
    <source>
        <dbReference type="ARBA" id="ARBA00022723"/>
    </source>
</evidence>
<keyword evidence="25" id="KW-1185">Reference proteome</keyword>
<evidence type="ECO:0000256" key="3">
    <source>
        <dbReference type="ARBA" id="ARBA00022490"/>
    </source>
</evidence>
<evidence type="ECO:0000256" key="18">
    <source>
        <dbReference type="ARBA" id="ARBA00066937"/>
    </source>
</evidence>
<evidence type="ECO:0000256" key="6">
    <source>
        <dbReference type="ARBA" id="ARBA00022679"/>
    </source>
</evidence>
<comment type="function">
    <text evidence="16">Catalytic subunit of the TRMT11-TRM112 methyltransferase complex, that specifically mediates the S-adenosyl-L-methionine-dependent N(2)-methylation of guanosine nucleotide at position 10 (m2G10) in tRNAs. This is one of the major tRNA (guanine-N(2))-methyltransferases.</text>
</comment>
<dbReference type="InterPro" id="IPR002052">
    <property type="entry name" value="DNA_methylase_N6_adenine_CS"/>
</dbReference>
<dbReference type="GO" id="GO:0008168">
    <property type="term" value="F:methyltransferase activity"/>
    <property type="evidence" value="ECO:0000318"/>
    <property type="project" value="GO_Central"/>
</dbReference>
<dbReference type="Gene3D" id="3.40.30.10">
    <property type="entry name" value="Glutaredoxin"/>
    <property type="match status" value="1"/>
</dbReference>
<dbReference type="PROSITE" id="PS51627">
    <property type="entry name" value="SAM_MT_TRM11"/>
    <property type="match status" value="1"/>
</dbReference>
<keyword evidence="6 21" id="KW-0808">Transferase</keyword>
<dbReference type="SUPFAM" id="SSF53335">
    <property type="entry name" value="S-adenosyl-L-methionine-dependent methyltransferases"/>
    <property type="match status" value="1"/>
</dbReference>
<keyword evidence="12" id="KW-0408">Iron</keyword>
<evidence type="ECO:0000256" key="5">
    <source>
        <dbReference type="ARBA" id="ARBA00022603"/>
    </source>
</evidence>
<organism evidence="24 25">
    <name type="scientific">Pristionchus pacificus</name>
    <name type="common">Parasitic nematode worm</name>
    <dbReference type="NCBI Taxonomy" id="54126"/>
    <lineage>
        <taxon>Eukaryota</taxon>
        <taxon>Metazoa</taxon>
        <taxon>Ecdysozoa</taxon>
        <taxon>Nematoda</taxon>
        <taxon>Chromadorea</taxon>
        <taxon>Rhabditida</taxon>
        <taxon>Rhabditina</taxon>
        <taxon>Diplogasteromorpha</taxon>
        <taxon>Diplogasteroidea</taxon>
        <taxon>Neodiplogasteridae</taxon>
        <taxon>Pristionchus</taxon>
    </lineage>
</organism>
<protein>
    <recommendedName>
        <fullName evidence="19">tRNA (guanine(10)-N(2))-methyltransferase TRMT11</fullName>
        <ecNumber evidence="18">2.1.1.214</ecNumber>
    </recommendedName>
    <alternativeName>
        <fullName evidence="20">tRNA methyltransferase 11 homolog</fullName>
    </alternativeName>
</protein>
<evidence type="ECO:0000256" key="2">
    <source>
        <dbReference type="ARBA" id="ARBA00010643"/>
    </source>
</evidence>
<dbReference type="PRINTS" id="PR00507">
    <property type="entry name" value="N12N6MTFRASE"/>
</dbReference>
<keyword evidence="9" id="KW-0001">2Fe-2S</keyword>
<dbReference type="GO" id="GO:0032259">
    <property type="term" value="P:methylation"/>
    <property type="evidence" value="ECO:0007669"/>
    <property type="project" value="UniProtKB-UniRule"/>
</dbReference>
<feature type="domain" description="Ribosomal RNA large subunit methyltransferase K/L-like methyltransferase" evidence="22">
    <location>
        <begin position="442"/>
        <end position="567"/>
    </location>
</feature>
<dbReference type="GO" id="GO:0000049">
    <property type="term" value="F:tRNA binding"/>
    <property type="evidence" value="ECO:0007669"/>
    <property type="project" value="UniProtKB-UniRule"/>
</dbReference>
<evidence type="ECO:0000256" key="8">
    <source>
        <dbReference type="ARBA" id="ARBA00022694"/>
    </source>
</evidence>
<dbReference type="Pfam" id="PF01170">
    <property type="entry name" value="UPF0020"/>
    <property type="match status" value="1"/>
</dbReference>
<dbReference type="InterPro" id="IPR059073">
    <property type="entry name" value="TRMT11_N"/>
</dbReference>
<dbReference type="GO" id="GO:0043527">
    <property type="term" value="C:tRNA methyltransferase complex"/>
    <property type="evidence" value="ECO:0007669"/>
    <property type="project" value="UniProtKB-ARBA"/>
</dbReference>
<keyword evidence="8 21" id="KW-0819">tRNA processing</keyword>
<accession>A0A8R1Y6P7</accession>
<evidence type="ECO:0000256" key="1">
    <source>
        <dbReference type="ARBA" id="ARBA00004496"/>
    </source>
</evidence>
<comment type="catalytic activity">
    <reaction evidence="15">
        <text>guanosine(10) in tRNA + S-adenosyl-L-methionine = N(2)-methylguanosine(10) in tRNA + S-adenosyl-L-homocysteine + H(+)</text>
        <dbReference type="Rhea" id="RHEA:43128"/>
        <dbReference type="Rhea" id="RHEA-COMP:10355"/>
        <dbReference type="Rhea" id="RHEA-COMP:10357"/>
        <dbReference type="ChEBI" id="CHEBI:15378"/>
        <dbReference type="ChEBI" id="CHEBI:57856"/>
        <dbReference type="ChEBI" id="CHEBI:59789"/>
        <dbReference type="ChEBI" id="CHEBI:74269"/>
        <dbReference type="ChEBI" id="CHEBI:74481"/>
        <dbReference type="EC" id="2.1.1.214"/>
    </reaction>
    <physiologicalReaction direction="left-to-right" evidence="15">
        <dbReference type="Rhea" id="RHEA:43129"/>
    </physiologicalReaction>
</comment>
<dbReference type="GO" id="GO:0005737">
    <property type="term" value="C:cytoplasm"/>
    <property type="evidence" value="ECO:0000318"/>
    <property type="project" value="GO_Central"/>
</dbReference>
<sequence length="713" mass="80252">MSQIVIPSSSAPYLTPPPFSLPPLCMNRLIPSLARAASQSVAPKRFGSSGLAVHRDTEKNNAKIKFEFTPENMKRVDAIMAIYPEGHKAGALMPLLDLAQRQYGWLPISAMHEVARILEIPRMRAYEVATFYTMYNRQPTGKYFLQVCGTTPCMLRGAETIIEACEKKLGPWPSIYDHTLSRFTMLSCWLRINDDYYEDLEPKDVNDIIDELKAGKRPFPGPRSGRLAAEPNGGLTSLTTPPPGPGFRLQPEEWREQVAPLMKCVLLFSQQHTDFRLAELRGICRAHDIDAELLTKTVGVERAIYVLEAERRVVDLLLSRSMLLKSAYEWIEEGGEYEELHRRIEQRSGFFEPYNTADLSFSVRLRPVGRKKGVNALGRAREVGERLPMGDAPVNLDAPDTAFTILEEYLHEKAPAPDRIYFGRLLGHGQFSLKNDFNLQDRIYIGNTTMDPELSFIQANITAVKAADIVIDPFCGTGGLLIPAAKFGALVMGSEINYQIAKAVGRSSRAGVEKRGADESTAANFKQYGLTEKFLSVVMGDASRHDMWRAVEFVDAVVSDPPYGIREKGRKIGFKERKEHWTLPGSEHLQHFPEKQVYSLASVFSDLVDLSASRLRVGGRVSFWFPVIRDEYCADVLPCHPAMRLVENCEQTLTLKTSRRLLCYEKVRSPVDGEHTQTVKDQYAQKTFHSLTHNILEFCTDKVLHPTCTPHDP</sequence>
<evidence type="ECO:0000256" key="9">
    <source>
        <dbReference type="ARBA" id="ARBA00022714"/>
    </source>
</evidence>
<reference evidence="24" key="2">
    <citation type="submission" date="2022-06" db="UniProtKB">
        <authorList>
            <consortium name="EnsemblMetazoa"/>
        </authorList>
    </citation>
    <scope>IDENTIFICATION</scope>
    <source>
        <strain evidence="24">PS312</strain>
    </source>
</reference>
<dbReference type="GO" id="GO:0008033">
    <property type="term" value="P:tRNA processing"/>
    <property type="evidence" value="ECO:0007669"/>
    <property type="project" value="UniProtKB-UniRule"/>
</dbReference>
<evidence type="ECO:0000259" key="23">
    <source>
        <dbReference type="Pfam" id="PF25904"/>
    </source>
</evidence>
<evidence type="ECO:0000256" key="16">
    <source>
        <dbReference type="ARBA" id="ARBA00056270"/>
    </source>
</evidence>
<evidence type="ECO:0000256" key="11">
    <source>
        <dbReference type="ARBA" id="ARBA00022884"/>
    </source>
</evidence>
<keyword evidence="4 21" id="KW-0820">tRNA-binding</keyword>
<dbReference type="InterPro" id="IPR029063">
    <property type="entry name" value="SAM-dependent_MTases_sf"/>
</dbReference>
<evidence type="ECO:0000313" key="25">
    <source>
        <dbReference type="Proteomes" id="UP000005239"/>
    </source>
</evidence>
<dbReference type="InterPro" id="IPR041921">
    <property type="entry name" value="NuoE_N"/>
</dbReference>
<dbReference type="GO" id="GO:0160102">
    <property type="term" value="F:tRNA (guanine(10)-N2)-methyltransferase activity"/>
    <property type="evidence" value="ECO:0007669"/>
    <property type="project" value="UniProtKB-EC"/>
</dbReference>
<dbReference type="EnsemblMetazoa" id="PPA00467.1">
    <property type="protein sequence ID" value="PPA00467.1"/>
    <property type="gene ID" value="WBGene00090021"/>
</dbReference>
<comment type="similarity">
    <text evidence="2">Belongs to the complex I 24 kDa subunit family.</text>
</comment>
<dbReference type="AlphaFoldDB" id="A0A2A6BG16"/>
<keyword evidence="13" id="KW-0411">Iron-sulfur</keyword>
<dbReference type="FunFam" id="3.40.50.150:FF:000796">
    <property type="entry name" value="Protein CBG04220"/>
    <property type="match status" value="1"/>
</dbReference>
<evidence type="ECO:0000259" key="22">
    <source>
        <dbReference type="Pfam" id="PF01170"/>
    </source>
</evidence>
<dbReference type="Pfam" id="PF25904">
    <property type="entry name" value="Tmrp11_N"/>
    <property type="match status" value="1"/>
</dbReference>
<name>A0A2A6BG16_PRIPA</name>
<evidence type="ECO:0000256" key="15">
    <source>
        <dbReference type="ARBA" id="ARBA00050985"/>
    </source>
</evidence>
<keyword evidence="7 21" id="KW-0949">S-adenosyl-L-methionine</keyword>
<evidence type="ECO:0000256" key="7">
    <source>
        <dbReference type="ARBA" id="ARBA00022691"/>
    </source>
</evidence>
<dbReference type="InterPro" id="IPR016691">
    <property type="entry name" value="TRMT11"/>
</dbReference>
<evidence type="ECO:0000256" key="12">
    <source>
        <dbReference type="ARBA" id="ARBA00023004"/>
    </source>
</evidence>
<dbReference type="InterPro" id="IPR000241">
    <property type="entry name" value="RlmKL-like_Mtase"/>
</dbReference>